<dbReference type="AlphaFoldDB" id="K1RM77"/>
<dbReference type="HOGENOM" id="CLU_2186487_0_0_1"/>
<gene>
    <name evidence="1" type="ORF">CGI_10023917</name>
</gene>
<reference evidence="1" key="1">
    <citation type="journal article" date="2012" name="Nature">
        <title>The oyster genome reveals stress adaptation and complexity of shell formation.</title>
        <authorList>
            <person name="Zhang G."/>
            <person name="Fang X."/>
            <person name="Guo X."/>
            <person name="Li L."/>
            <person name="Luo R."/>
            <person name="Xu F."/>
            <person name="Yang P."/>
            <person name="Zhang L."/>
            <person name="Wang X."/>
            <person name="Qi H."/>
            <person name="Xiong Z."/>
            <person name="Que H."/>
            <person name="Xie Y."/>
            <person name="Holland P.W."/>
            <person name="Paps J."/>
            <person name="Zhu Y."/>
            <person name="Wu F."/>
            <person name="Chen Y."/>
            <person name="Wang J."/>
            <person name="Peng C."/>
            <person name="Meng J."/>
            <person name="Yang L."/>
            <person name="Liu J."/>
            <person name="Wen B."/>
            <person name="Zhang N."/>
            <person name="Huang Z."/>
            <person name="Zhu Q."/>
            <person name="Feng Y."/>
            <person name="Mount A."/>
            <person name="Hedgecock D."/>
            <person name="Xu Z."/>
            <person name="Liu Y."/>
            <person name="Domazet-Loso T."/>
            <person name="Du Y."/>
            <person name="Sun X."/>
            <person name="Zhang S."/>
            <person name="Liu B."/>
            <person name="Cheng P."/>
            <person name="Jiang X."/>
            <person name="Li J."/>
            <person name="Fan D."/>
            <person name="Wang W."/>
            <person name="Fu W."/>
            <person name="Wang T."/>
            <person name="Wang B."/>
            <person name="Zhang J."/>
            <person name="Peng Z."/>
            <person name="Li Y."/>
            <person name="Li N."/>
            <person name="Wang J."/>
            <person name="Chen M."/>
            <person name="He Y."/>
            <person name="Tan F."/>
            <person name="Song X."/>
            <person name="Zheng Q."/>
            <person name="Huang R."/>
            <person name="Yang H."/>
            <person name="Du X."/>
            <person name="Chen L."/>
            <person name="Yang M."/>
            <person name="Gaffney P.M."/>
            <person name="Wang S."/>
            <person name="Luo L."/>
            <person name="She Z."/>
            <person name="Ming Y."/>
            <person name="Huang W."/>
            <person name="Zhang S."/>
            <person name="Huang B."/>
            <person name="Zhang Y."/>
            <person name="Qu T."/>
            <person name="Ni P."/>
            <person name="Miao G."/>
            <person name="Wang J."/>
            <person name="Wang Q."/>
            <person name="Steinberg C.E."/>
            <person name="Wang H."/>
            <person name="Li N."/>
            <person name="Qian L."/>
            <person name="Zhang G."/>
            <person name="Li Y."/>
            <person name="Yang H."/>
            <person name="Liu X."/>
            <person name="Wang J."/>
            <person name="Yin Y."/>
            <person name="Wang J."/>
        </authorList>
    </citation>
    <scope>NUCLEOTIDE SEQUENCE [LARGE SCALE GENOMIC DNA]</scope>
    <source>
        <strain evidence="1">05x7-T-G4-1.051#20</strain>
    </source>
</reference>
<accession>K1RM77</accession>
<organism evidence="1">
    <name type="scientific">Magallana gigas</name>
    <name type="common">Pacific oyster</name>
    <name type="synonym">Crassostrea gigas</name>
    <dbReference type="NCBI Taxonomy" id="29159"/>
    <lineage>
        <taxon>Eukaryota</taxon>
        <taxon>Metazoa</taxon>
        <taxon>Spiralia</taxon>
        <taxon>Lophotrochozoa</taxon>
        <taxon>Mollusca</taxon>
        <taxon>Bivalvia</taxon>
        <taxon>Autobranchia</taxon>
        <taxon>Pteriomorphia</taxon>
        <taxon>Ostreida</taxon>
        <taxon>Ostreoidea</taxon>
        <taxon>Ostreidae</taxon>
        <taxon>Magallana</taxon>
    </lineage>
</organism>
<protein>
    <submittedName>
        <fullName evidence="1">Uncharacterized protein</fullName>
    </submittedName>
</protein>
<name>K1RM77_MAGGI</name>
<dbReference type="InParanoid" id="K1RM77"/>
<proteinExistence type="predicted"/>
<sequence length="109" mass="12235">MLICNVSLVRLKAYYQRKTGQDDVQAQLMKELTSFEAHLLMTQEVVEIRGKVGRCVPVILPLETRQALSSIASKIVRKACSIPVESSYIFGSKKIQRPVVLGFRLSVRA</sequence>
<evidence type="ECO:0000313" key="1">
    <source>
        <dbReference type="EMBL" id="EKC42695.1"/>
    </source>
</evidence>
<dbReference type="EMBL" id="JH818634">
    <property type="protein sequence ID" value="EKC42695.1"/>
    <property type="molecule type" value="Genomic_DNA"/>
</dbReference>